<feature type="domain" description="Thioesterase" evidence="1">
    <location>
        <begin position="90"/>
        <end position="176"/>
    </location>
</feature>
<dbReference type="Proteomes" id="UP000291422">
    <property type="component" value="Unassembled WGS sequence"/>
</dbReference>
<dbReference type="RefSeq" id="XP_018389470.1">
    <property type="nucleotide sequence ID" value="XM_018532597.1"/>
</dbReference>
<sequence length="194" mass="21296">MTDAVISRLSSVPWAAALINDPNWTPVNTASRTPKASGEDSFFAETLSTGRTIRSLLTLRPINEEDGDIAYKEVKTIVELGDGLNGYPQIIHGGCAATLLDEMCGILIMLNMERKVQKITEDGRRAAALNYFTAYLNTTYKKPVPTPGALLLTAKIERQEADDRKLYVRATIEDGNGTIYTLGEALFIRVSTKL</sequence>
<evidence type="ECO:0000313" key="2">
    <source>
        <dbReference type="EMBL" id="OAG24049.1"/>
    </source>
</evidence>
<accession>A0A177DZ36</accession>
<dbReference type="SUPFAM" id="SSF54637">
    <property type="entry name" value="Thioesterase/thiol ester dehydrase-isomerase"/>
    <property type="match status" value="1"/>
</dbReference>
<dbReference type="KEGG" id="aalt:CC77DRAFT_643890"/>
<reference evidence="2 4" key="1">
    <citation type="submission" date="2016-05" db="EMBL/GenBank/DDBJ databases">
        <title>Comparative analysis of secretome profiles of manganese(II)-oxidizing ascomycete fungi.</title>
        <authorList>
            <consortium name="DOE Joint Genome Institute"/>
            <person name="Zeiner C.A."/>
            <person name="Purvine S.O."/>
            <person name="Zink E.M."/>
            <person name="Wu S."/>
            <person name="Pasa-Tolic L."/>
            <person name="Chaput D.L."/>
            <person name="Haridas S."/>
            <person name="Grigoriev I.V."/>
            <person name="Santelli C.M."/>
            <person name="Hansel C.M."/>
        </authorList>
    </citation>
    <scope>NUCLEOTIDE SEQUENCE [LARGE SCALE GENOMIC DNA]</scope>
    <source>
        <strain evidence="2 4">SRC1lrK2f</strain>
    </source>
</reference>
<dbReference type="GeneID" id="29118191"/>
<dbReference type="AlphaFoldDB" id="A0A177DZ36"/>
<dbReference type="CDD" id="cd03443">
    <property type="entry name" value="PaaI_thioesterase"/>
    <property type="match status" value="1"/>
</dbReference>
<dbReference type="Pfam" id="PF03061">
    <property type="entry name" value="4HBT"/>
    <property type="match status" value="1"/>
</dbReference>
<dbReference type="Gene3D" id="3.10.129.10">
    <property type="entry name" value="Hotdog Thioesterase"/>
    <property type="match status" value="1"/>
</dbReference>
<dbReference type="PANTHER" id="PTHR47260:SF3">
    <property type="entry name" value="THIOESTERASE FAMILY PROTEIN (AFU_ORTHOLOGUE AFUA_7G03960)"/>
    <property type="match status" value="1"/>
</dbReference>
<dbReference type="STRING" id="5599.A0A177DZ36"/>
<evidence type="ECO:0000313" key="4">
    <source>
        <dbReference type="Proteomes" id="UP000077248"/>
    </source>
</evidence>
<keyword evidence="4" id="KW-1185">Reference proteome</keyword>
<dbReference type="EMBL" id="KV441472">
    <property type="protein sequence ID" value="OAG24049.1"/>
    <property type="molecule type" value="Genomic_DNA"/>
</dbReference>
<dbReference type="VEuPathDB" id="FungiDB:CC77DRAFT_643890"/>
<dbReference type="OMA" id="EYPDCIT"/>
<proteinExistence type="predicted"/>
<evidence type="ECO:0000313" key="5">
    <source>
        <dbReference type="Proteomes" id="UP000291422"/>
    </source>
</evidence>
<dbReference type="Proteomes" id="UP000077248">
    <property type="component" value="Unassembled WGS sequence"/>
</dbReference>
<dbReference type="InterPro" id="IPR029069">
    <property type="entry name" value="HotDog_dom_sf"/>
</dbReference>
<reference evidence="3" key="3">
    <citation type="journal article" date="2019" name="J. ISSAAS">
        <title>Genomics, evolutionary history and diagnostics of the Alternaria alternata species group including apple and Asian pear pathotypes.</title>
        <authorList>
            <person name="Armitage A.D."/>
            <person name="Cockerton H.M."/>
            <person name="Sreenivasaprasad S."/>
            <person name="Woodhall J."/>
            <person name="Lane C."/>
            <person name="Harrison R.J."/>
            <person name="Clarkson J.P."/>
        </authorList>
    </citation>
    <scope>NUCLEOTIDE SEQUENCE</scope>
    <source>
        <strain evidence="3">FERA 1177</strain>
    </source>
</reference>
<evidence type="ECO:0000259" key="1">
    <source>
        <dbReference type="Pfam" id="PF03061"/>
    </source>
</evidence>
<gene>
    <name evidence="3" type="ORF">AA0117_g9931</name>
    <name evidence="2" type="ORF">CC77DRAFT_643890</name>
</gene>
<dbReference type="InterPro" id="IPR006683">
    <property type="entry name" value="Thioestr_dom"/>
</dbReference>
<reference evidence="5" key="2">
    <citation type="journal article" date="2019" name="bioRxiv">
        <title>Genomics, evolutionary history and diagnostics of the Alternaria alternata species group including apple and Asian pear pathotypes.</title>
        <authorList>
            <person name="Armitage A.D."/>
            <person name="Cockerton H.M."/>
            <person name="Sreenivasaprasad S."/>
            <person name="Woodhall J.W."/>
            <person name="Lane C.R."/>
            <person name="Harrison R.J."/>
            <person name="Clarkson J.P."/>
        </authorList>
    </citation>
    <scope>NUCLEOTIDE SEQUENCE [LARGE SCALE GENOMIC DNA]</scope>
    <source>
        <strain evidence="5">FERA 1177</strain>
    </source>
</reference>
<evidence type="ECO:0000313" key="3">
    <source>
        <dbReference type="EMBL" id="RYN71036.1"/>
    </source>
</evidence>
<name>A0A177DZ36_ALTAL</name>
<organism evidence="2 4">
    <name type="scientific">Alternaria alternata</name>
    <name type="common">Alternaria rot fungus</name>
    <name type="synonym">Torula alternata</name>
    <dbReference type="NCBI Taxonomy" id="5599"/>
    <lineage>
        <taxon>Eukaryota</taxon>
        <taxon>Fungi</taxon>
        <taxon>Dikarya</taxon>
        <taxon>Ascomycota</taxon>
        <taxon>Pezizomycotina</taxon>
        <taxon>Dothideomycetes</taxon>
        <taxon>Pleosporomycetidae</taxon>
        <taxon>Pleosporales</taxon>
        <taxon>Pleosporineae</taxon>
        <taxon>Pleosporaceae</taxon>
        <taxon>Alternaria</taxon>
        <taxon>Alternaria sect. Alternaria</taxon>
        <taxon>Alternaria alternata complex</taxon>
    </lineage>
</organism>
<dbReference type="InterPro" id="IPR052061">
    <property type="entry name" value="PTE-AB_protein"/>
</dbReference>
<dbReference type="EMBL" id="PDXD01000035">
    <property type="protein sequence ID" value="RYN71036.1"/>
    <property type="molecule type" value="Genomic_DNA"/>
</dbReference>
<protein>
    <recommendedName>
        <fullName evidence="1">Thioesterase domain-containing protein</fullName>
    </recommendedName>
</protein>
<dbReference type="PANTHER" id="PTHR47260">
    <property type="entry name" value="UPF0644 PROTEIN PB2B4.06"/>
    <property type="match status" value="1"/>
</dbReference>